<name>A0A9W3CK99_RAPSA</name>
<evidence type="ECO:0000313" key="2">
    <source>
        <dbReference type="Proteomes" id="UP000504610"/>
    </source>
</evidence>
<accession>A0A9W3CK99</accession>
<sequence>MRTLTENEEVTSLVDSAWNHNPLETVIAKLNACRKSIIKWTKERNSKSNQCITEAQKDLEGLLSAAAPDLPRIEAVNKVLSDAYKEEEAYWRQRSRIQWLKNGDRNTGFFHAATRQRRRQNSFSVLEDDQGVAVYEEEKIAGVVARYYTDLFKTNGNHDFSIVDTVIEQKISPEMNSFLTAIPTSAEIREAMFPEIFGPSLRRESSTHNKMRHPKVTAPRKVADYRPIALCNSHYKIIAKILTRRLKPLLSNLISPTQSAFVAGRAITDNVLITHETLHFLRTSDAKKYCSMAIKTDMSKAYDRIEWGFLKAVLSKFGFDDTFISWVMACVETVSYSFLINGSPREQVSPSRGLRQGDPLSPYLFILCTELLAGLCAKAQMRGKLRGIRVARGCPLITHLLFADDTMFFCKSSPDCVAALQDIIRSYESVSGQQINYAKSAITFSAKTPTEVKTRVKRELGIDAEGGIGKYLGLPELFGRKKRDIFAAILDRIRQRIRHWSTKFLSGAGKQVLLKAVLAAMPCYAMSCFKLPASLCKQIQSLLTRFWWDASPEKRKMCWVAWSTLTLPKREGGLGFRDLETFNDALLARIGWRLIRNPTSLVAQVLLGKYCKTSTFWECSAPSEASHGWRSVLAGREVLRQGVGWEVGNGASIPVWGEPWLSLVSPIAPIGPPTEASKSLMVSDLLCSLTNGWRDDMIQRHLPQYEASIKGIVTSSTSHQDRRIWLYDKTGEYTTKSGYNLAITAKTAHQDHPLDWQKCIWSLKTSPKIKDFLWRVARKAIPVSANLATRGFPTFPCKLCGGIEDDLHTFLLCPVAQEVWTLAPLTPQPQVLIPSIYHIIKAGAQFIPLPPIGLTYPLWPWILWRLWKARNGLVFENRTTTAQEILSMAIKDAKEWQDAQGISAQKTTTSSNRLPVLPSFENESLVCFVDAAWDPATGCCGIAGVFKGQTQEKHPDFKEA</sequence>
<dbReference type="PROSITE" id="PS50878">
    <property type="entry name" value="RT_POL"/>
    <property type="match status" value="1"/>
</dbReference>
<feature type="domain" description="Reverse transcriptase" evidence="1">
    <location>
        <begin position="199"/>
        <end position="476"/>
    </location>
</feature>
<organism evidence="2 3">
    <name type="scientific">Raphanus sativus</name>
    <name type="common">Radish</name>
    <name type="synonym">Raphanus raphanistrum var. sativus</name>
    <dbReference type="NCBI Taxonomy" id="3726"/>
    <lineage>
        <taxon>Eukaryota</taxon>
        <taxon>Viridiplantae</taxon>
        <taxon>Streptophyta</taxon>
        <taxon>Embryophyta</taxon>
        <taxon>Tracheophyta</taxon>
        <taxon>Spermatophyta</taxon>
        <taxon>Magnoliopsida</taxon>
        <taxon>eudicotyledons</taxon>
        <taxon>Gunneridae</taxon>
        <taxon>Pentapetalae</taxon>
        <taxon>rosids</taxon>
        <taxon>malvids</taxon>
        <taxon>Brassicales</taxon>
        <taxon>Brassicaceae</taxon>
        <taxon>Brassiceae</taxon>
        <taxon>Raphanus</taxon>
    </lineage>
</organism>
<dbReference type="InterPro" id="IPR026960">
    <property type="entry name" value="RVT-Znf"/>
</dbReference>
<dbReference type="PANTHER" id="PTHR33116:SF86">
    <property type="entry name" value="REVERSE TRANSCRIPTASE DOMAIN-CONTAINING PROTEIN"/>
    <property type="match status" value="1"/>
</dbReference>
<dbReference type="OrthoDB" id="1112669at2759"/>
<evidence type="ECO:0000313" key="3">
    <source>
        <dbReference type="RefSeq" id="XP_056851708.1"/>
    </source>
</evidence>
<dbReference type="GeneID" id="130500775"/>
<reference evidence="3" key="1">
    <citation type="submission" date="2025-08" db="UniProtKB">
        <authorList>
            <consortium name="RefSeq"/>
        </authorList>
    </citation>
    <scope>IDENTIFICATION</scope>
    <source>
        <tissue evidence="3">Leaf</tissue>
    </source>
</reference>
<dbReference type="SUPFAM" id="SSF56672">
    <property type="entry name" value="DNA/RNA polymerases"/>
    <property type="match status" value="1"/>
</dbReference>
<dbReference type="AlphaFoldDB" id="A0A9W3CK99"/>
<dbReference type="Proteomes" id="UP000504610">
    <property type="component" value="Unplaced"/>
</dbReference>
<keyword evidence="2" id="KW-1185">Reference proteome</keyword>
<dbReference type="RefSeq" id="XP_056851708.1">
    <property type="nucleotide sequence ID" value="XM_056995728.1"/>
</dbReference>
<dbReference type="KEGG" id="rsz:130500775"/>
<protein>
    <submittedName>
        <fullName evidence="3">Uncharacterized protein LOC130500775</fullName>
    </submittedName>
</protein>
<dbReference type="Pfam" id="PF00078">
    <property type="entry name" value="RVT_1"/>
    <property type="match status" value="1"/>
</dbReference>
<proteinExistence type="predicted"/>
<gene>
    <name evidence="3" type="primary">LOC130500775</name>
</gene>
<dbReference type="PANTHER" id="PTHR33116">
    <property type="entry name" value="REVERSE TRANSCRIPTASE ZINC-BINDING DOMAIN-CONTAINING PROTEIN-RELATED-RELATED"/>
    <property type="match status" value="1"/>
</dbReference>
<dbReference type="InterPro" id="IPR000477">
    <property type="entry name" value="RT_dom"/>
</dbReference>
<dbReference type="Pfam" id="PF13966">
    <property type="entry name" value="zf-RVT"/>
    <property type="match status" value="1"/>
</dbReference>
<dbReference type="CDD" id="cd01650">
    <property type="entry name" value="RT_nLTR_like"/>
    <property type="match status" value="1"/>
</dbReference>
<dbReference type="InterPro" id="IPR043502">
    <property type="entry name" value="DNA/RNA_pol_sf"/>
</dbReference>
<evidence type="ECO:0000259" key="1">
    <source>
        <dbReference type="PROSITE" id="PS50878"/>
    </source>
</evidence>